<protein>
    <submittedName>
        <fullName evidence="2">Polysaccharide pyruvyl transferase family protein</fullName>
        <ecNumber evidence="2">2.4.-.-</ecNumber>
    </submittedName>
</protein>
<feature type="domain" description="Polysaccharide pyruvyl transferase" evidence="1">
    <location>
        <begin position="16"/>
        <end position="311"/>
    </location>
</feature>
<dbReference type="AlphaFoldDB" id="A0AAJ1VGC9"/>
<gene>
    <name evidence="2" type="ORF">QWY81_06735</name>
</gene>
<evidence type="ECO:0000313" key="3">
    <source>
        <dbReference type="Proteomes" id="UP001228636"/>
    </source>
</evidence>
<sequence length="371" mass="43029">MKYKNIAVLTFQSSNNYGALLQCYALSTTLEELGFNVQIFNLKKEHIKDIEDLPFLSRNKRVFKKSINNAIFESAFDNFRKKYLKSKFTKEIGTKDGLKEFSDSFDAVVVGSDQVWRGAYTKKLQSSFFFDFISDKTKKISYAASFGLDYFEGFKNNESEINTLINKFNAISVREAEGVKICKETFNVEAIHVLDPVFLLSKERYQKIIDAEFKKNENSYVAYYFLNPDAYRKTILTSVKKEFKIKDEINIYTNNKFSFRRPSFNLSKYKFKTFSTWLGELSNADFVVTDSFHGLAFSIIFNKQFVCIANSKRGASRMKSLLSLFNLSHRLVNEGESINFETLKTIDYTVVNREIDNQKLKSINFLQKSIS</sequence>
<dbReference type="InterPro" id="IPR007345">
    <property type="entry name" value="Polysacch_pyruvyl_Trfase"/>
</dbReference>
<dbReference type="EC" id="2.4.-.-" evidence="2"/>
<dbReference type="GO" id="GO:0016757">
    <property type="term" value="F:glycosyltransferase activity"/>
    <property type="evidence" value="ECO:0007669"/>
    <property type="project" value="UniProtKB-KW"/>
</dbReference>
<reference evidence="2 3" key="1">
    <citation type="journal article" date="2014" name="Int. J. Syst. Evol. Microbiol.">
        <title>Complete genome sequence of Corynebacterium casei LMG S-19264T (=DSM 44701T), isolated from a smear-ripened cheese.</title>
        <authorList>
            <consortium name="US DOE Joint Genome Institute (JGI-PGF)"/>
            <person name="Walter F."/>
            <person name="Albersmeier A."/>
            <person name="Kalinowski J."/>
            <person name="Ruckert C."/>
        </authorList>
    </citation>
    <scope>NUCLEOTIDE SEQUENCE [LARGE SCALE GENOMIC DNA]</scope>
    <source>
        <strain evidence="2 3">CECT 8670</strain>
    </source>
</reference>
<dbReference type="Pfam" id="PF04230">
    <property type="entry name" value="PS_pyruv_trans"/>
    <property type="match status" value="1"/>
</dbReference>
<dbReference type="RefSeq" id="WP_261973971.1">
    <property type="nucleotide sequence ID" value="NZ_CP103460.1"/>
</dbReference>
<evidence type="ECO:0000259" key="1">
    <source>
        <dbReference type="Pfam" id="PF04230"/>
    </source>
</evidence>
<keyword evidence="2" id="KW-0808">Transferase</keyword>
<dbReference type="EMBL" id="JAUFQH010000005">
    <property type="protein sequence ID" value="MDN3619149.1"/>
    <property type="molecule type" value="Genomic_DNA"/>
</dbReference>
<proteinExistence type="predicted"/>
<keyword evidence="2" id="KW-0328">Glycosyltransferase</keyword>
<evidence type="ECO:0000313" key="2">
    <source>
        <dbReference type="EMBL" id="MDN3619149.1"/>
    </source>
</evidence>
<dbReference type="Proteomes" id="UP001228636">
    <property type="component" value="Unassembled WGS sequence"/>
</dbReference>
<comment type="caution">
    <text evidence="2">The sequence shown here is derived from an EMBL/GenBank/DDBJ whole genome shotgun (WGS) entry which is preliminary data.</text>
</comment>
<name>A0AAJ1VGC9_9FLAO</name>
<accession>A0AAJ1VGC9</accession>
<organism evidence="2 3">
    <name type="scientific">Polaribacter sejongensis</name>
    <dbReference type="NCBI Taxonomy" id="985043"/>
    <lineage>
        <taxon>Bacteria</taxon>
        <taxon>Pseudomonadati</taxon>
        <taxon>Bacteroidota</taxon>
        <taxon>Flavobacteriia</taxon>
        <taxon>Flavobacteriales</taxon>
        <taxon>Flavobacteriaceae</taxon>
    </lineage>
</organism>